<evidence type="ECO:0000313" key="5">
    <source>
        <dbReference type="Proteomes" id="UP000018721"/>
    </source>
</evidence>
<dbReference type="InterPro" id="IPR017901">
    <property type="entry name" value="C-CAP_CF_C-like"/>
</dbReference>
<comment type="similarity">
    <text evidence="1">Belongs to the TBCC family.</text>
</comment>
<accession>V9FHF5</accession>
<dbReference type="Pfam" id="PF07986">
    <property type="entry name" value="TBCC"/>
    <property type="match status" value="1"/>
</dbReference>
<dbReference type="Gene3D" id="3.30.530.20">
    <property type="match status" value="1"/>
</dbReference>
<feature type="region of interest" description="Disordered" evidence="2">
    <location>
        <begin position="1"/>
        <end position="26"/>
    </location>
</feature>
<gene>
    <name evidence="4" type="ORF">F443_05691</name>
</gene>
<comment type="caution">
    <text evidence="4">The sequence shown here is derived from an EMBL/GenBank/DDBJ whole genome shotgun (WGS) entry which is preliminary data.</text>
</comment>
<dbReference type="EMBL" id="ANIZ01000968">
    <property type="protein sequence ID" value="ETI50864.1"/>
    <property type="molecule type" value="Genomic_DNA"/>
</dbReference>
<dbReference type="PANTHER" id="PTHR16052:SF0">
    <property type="entry name" value="TBCC DOMAIN-CONTAINING PROTEIN 1"/>
    <property type="match status" value="1"/>
</dbReference>
<feature type="compositionally biased region" description="Basic and acidic residues" evidence="2">
    <location>
        <begin position="578"/>
        <end position="591"/>
    </location>
</feature>
<dbReference type="InterPro" id="IPR016098">
    <property type="entry name" value="CAP/MinC_C"/>
</dbReference>
<feature type="region of interest" description="Disordered" evidence="2">
    <location>
        <begin position="577"/>
        <end position="635"/>
    </location>
</feature>
<keyword evidence="5" id="KW-1185">Reference proteome</keyword>
<feature type="compositionally biased region" description="Low complexity" evidence="2">
    <location>
        <begin position="476"/>
        <end position="485"/>
    </location>
</feature>
<feature type="region of interest" description="Disordered" evidence="2">
    <location>
        <begin position="464"/>
        <end position="489"/>
    </location>
</feature>
<dbReference type="HOGENOM" id="CLU_261406_0_0_1"/>
<feature type="compositionally biased region" description="Polar residues" evidence="2">
    <location>
        <begin position="597"/>
        <end position="611"/>
    </location>
</feature>
<evidence type="ECO:0000256" key="1">
    <source>
        <dbReference type="ARBA" id="ARBA00008848"/>
    </source>
</evidence>
<evidence type="ECO:0000313" key="4">
    <source>
        <dbReference type="EMBL" id="ETI50864.1"/>
    </source>
</evidence>
<sequence>MAYQPRSSTSRSRASQRSMRRLPVPALSMSLRSRRAEHPTITLGLAQLDRYHDRAEKALSETIAANGTVEHNLDPTQWKCLRSRHGVRLFRGRHPTTSDQIPLRCVGALRGSFDEIMEGIYCQNTEEMLLMNAIKCPRLSESAVLYAVQRQTVCEPYAFTGIKWTTIKLSVASNRDLCYFDKMGLVRQTSGKRMAYHVMQSVDLPEYPHKSTHKRVQTSLCYVFEELEDDLVGVYMQGEMDHAALSYFSTPAVSDLLLAVTNAMECTRAKKLAEMMAIAPPGRWGRRLSRRCCDVCRGSTSIFESLQECAGCNFKYVCRKCRLKENVLARDTASTSHLMRAEFCRVCISKMDSTSIDELRAEASGFSMTGQRTAAMNAAFCQVEEEPEDVDIPGSDRSLTAFTLKITAQLQDLSSRSDIRVSSNLSSMEKVSLSEDEDDDALLGEGRDVLNSIGKKSKQLVPLEKDLMDTSRRSSRSTTSTVSSSLYQDDSDAEQYRTSLFARLVQVSNQAEATYHLTQEQSLIAHSVLQRNRRCMQSSDRSVYTEQSPFISFFVLPVVLQPQAPIHINRLRCPSRGALERRSSQPRDRRTPLPATSCASGTRGALTTKTPAETRKATGGRDVPEFIPAPPAKKRKRRDDMPRIWLRLELFELGLVPLPSKYAASLTLGNVKKALDALHNKIQAANGEAADAAAGDDAVMLDTEGSYTESDNLSSVTFAVWKDAVESIFQWREQDYKAFWLLLVQFHRMIPVKNENLDCTAPLEGEQSLSREEVPVFKMAIFLFIQTVKPHSWRSKYSLDSYNAVWYREHAESLAAAAALETAGAVAAATAPKSPIMGALGSPLMRGSASPPPPQSPHTVGMADRSTADSYYLSFVREKLEDLFGLLYPSVDLKDESPTVVSADQIDLLGFLLCLGDVSLVDKNLKLSSCYPTWEQADNSDAMAETDAAQDFTPHVENGAKVCRFYKTHLSLNEKMYPPVGFSVAPPTTAQNNLSTISPPAFSLNDDFSLDGSADMSSVQEETTGRPTILSQLMKTTVIKRADEFAVSEDSGQRPDVLIFSCQDSYIYLLGPVRYPFNSLVLVLRRACKNCRIITAPNTGILSMERCENVQLTSLSGLIRVSNCLDTRLNVYTLSPIIVSGENVGVILGPYNTKYVGLKQQLSTVPFLWNAESQGSWNKFLDLDSDKDSMNDTEKPPVSLQVPETFRDVCVPVKPAAGAGPAERPFPIPPEYVAAVRKQYETVESLRQLVTSDEFDLTKKRTMEVVIQLKFKEWLSSTSNVRQILDLVHLDRVNGDPASKES</sequence>
<organism evidence="4 5">
    <name type="scientific">Phytophthora nicotianae P1569</name>
    <dbReference type="NCBI Taxonomy" id="1317065"/>
    <lineage>
        <taxon>Eukaryota</taxon>
        <taxon>Sar</taxon>
        <taxon>Stramenopiles</taxon>
        <taxon>Oomycota</taxon>
        <taxon>Peronosporomycetes</taxon>
        <taxon>Peronosporales</taxon>
        <taxon>Peronosporaceae</taxon>
        <taxon>Phytophthora</taxon>
    </lineage>
</organism>
<proteinExistence type="inferred from homology"/>
<dbReference type="InterPro" id="IPR023393">
    <property type="entry name" value="START-like_dom_sf"/>
</dbReference>
<dbReference type="InterPro" id="IPR012945">
    <property type="entry name" value="Tubulin-bd_cofactor_C_dom"/>
</dbReference>
<feature type="domain" description="C-CAP/cofactor C-like" evidence="3">
    <location>
        <begin position="999"/>
        <end position="1169"/>
    </location>
</feature>
<reference evidence="4 5" key="1">
    <citation type="submission" date="2013-11" db="EMBL/GenBank/DDBJ databases">
        <title>The Genome Sequence of Phytophthora parasitica P1569.</title>
        <authorList>
            <consortium name="The Broad Institute Genomics Platform"/>
            <person name="Russ C."/>
            <person name="Tyler B."/>
            <person name="Panabieres F."/>
            <person name="Shan W."/>
            <person name="Tripathy S."/>
            <person name="Grunwald N."/>
            <person name="Machado M."/>
            <person name="Johnson C.S."/>
            <person name="Arredondo F."/>
            <person name="Hong C."/>
            <person name="Coffey M."/>
            <person name="Young S.K."/>
            <person name="Zeng Q."/>
            <person name="Gargeya S."/>
            <person name="Fitzgerald M."/>
            <person name="Abouelleil A."/>
            <person name="Alvarado L."/>
            <person name="Chapman S.B."/>
            <person name="Gainer-Dewar J."/>
            <person name="Goldberg J."/>
            <person name="Griggs A."/>
            <person name="Gujja S."/>
            <person name="Hansen M."/>
            <person name="Howarth C."/>
            <person name="Imamovic A."/>
            <person name="Ireland A."/>
            <person name="Larimer J."/>
            <person name="McCowan C."/>
            <person name="Murphy C."/>
            <person name="Pearson M."/>
            <person name="Poon T.W."/>
            <person name="Priest M."/>
            <person name="Roberts A."/>
            <person name="Saif S."/>
            <person name="Shea T."/>
            <person name="Sykes S."/>
            <person name="Wortman J."/>
            <person name="Nusbaum C."/>
            <person name="Birren B."/>
        </authorList>
    </citation>
    <scope>NUCLEOTIDE SEQUENCE [LARGE SCALE GENOMIC DNA]</scope>
    <source>
        <strain evidence="4 5">P1569</strain>
    </source>
</reference>
<dbReference type="PANTHER" id="PTHR16052">
    <property type="entry name" value="TBCC DOMAIN-CONTAINING PROTEIN 1"/>
    <property type="match status" value="1"/>
</dbReference>
<name>V9FHF5_PHYNI</name>
<evidence type="ECO:0000256" key="2">
    <source>
        <dbReference type="SAM" id="MobiDB-lite"/>
    </source>
</evidence>
<feature type="compositionally biased region" description="Low complexity" evidence="2">
    <location>
        <begin position="1"/>
        <end position="17"/>
    </location>
</feature>
<dbReference type="InterPro" id="IPR039589">
    <property type="entry name" value="TBCC1"/>
</dbReference>
<dbReference type="Gene3D" id="2.160.20.70">
    <property type="match status" value="1"/>
</dbReference>
<dbReference type="Proteomes" id="UP000018721">
    <property type="component" value="Unassembled WGS sequence"/>
</dbReference>
<dbReference type="eggNOG" id="KOG4416">
    <property type="taxonomic scope" value="Eukaryota"/>
</dbReference>
<protein>
    <recommendedName>
        <fullName evidence="3">C-CAP/cofactor C-like domain-containing protein</fullName>
    </recommendedName>
</protein>
<dbReference type="PROSITE" id="PS51329">
    <property type="entry name" value="C_CAP_COFACTOR_C"/>
    <property type="match status" value="1"/>
</dbReference>
<dbReference type="OrthoDB" id="427777at2759"/>
<evidence type="ECO:0000259" key="3">
    <source>
        <dbReference type="PROSITE" id="PS51329"/>
    </source>
</evidence>